<comment type="caution">
    <text evidence="4">The sequence shown here is derived from an EMBL/GenBank/DDBJ whole genome shotgun (WGS) entry which is preliminary data.</text>
</comment>
<dbReference type="Pfam" id="PF05345">
    <property type="entry name" value="He_PIG"/>
    <property type="match status" value="1"/>
</dbReference>
<dbReference type="InterPro" id="IPR015919">
    <property type="entry name" value="Cadherin-like_sf"/>
</dbReference>
<dbReference type="RefSeq" id="WP_196197920.1">
    <property type="nucleotide sequence ID" value="NZ_JADPRT010000018.1"/>
</dbReference>
<feature type="region of interest" description="Disordered" evidence="1">
    <location>
        <begin position="56"/>
        <end position="77"/>
    </location>
</feature>
<evidence type="ECO:0000259" key="3">
    <source>
        <dbReference type="Pfam" id="PF13088"/>
    </source>
</evidence>
<dbReference type="GO" id="GO:0016020">
    <property type="term" value="C:membrane"/>
    <property type="evidence" value="ECO:0007669"/>
    <property type="project" value="InterPro"/>
</dbReference>
<gene>
    <name evidence="4" type="ORF">I2501_32590</name>
</gene>
<dbReference type="InterPro" id="IPR036278">
    <property type="entry name" value="Sialidase_sf"/>
</dbReference>
<evidence type="ECO:0000256" key="2">
    <source>
        <dbReference type="SAM" id="SignalP"/>
    </source>
</evidence>
<feature type="compositionally biased region" description="Polar residues" evidence="1">
    <location>
        <begin position="56"/>
        <end position="68"/>
    </location>
</feature>
<evidence type="ECO:0000313" key="5">
    <source>
        <dbReference type="Proteomes" id="UP000657385"/>
    </source>
</evidence>
<accession>A0A931B7X7</accession>
<organism evidence="4 5">
    <name type="scientific">Streptacidiphilus fuscans</name>
    <dbReference type="NCBI Taxonomy" id="2789292"/>
    <lineage>
        <taxon>Bacteria</taxon>
        <taxon>Bacillati</taxon>
        <taxon>Actinomycetota</taxon>
        <taxon>Actinomycetes</taxon>
        <taxon>Kitasatosporales</taxon>
        <taxon>Streptomycetaceae</taxon>
        <taxon>Streptacidiphilus</taxon>
    </lineage>
</organism>
<keyword evidence="2" id="KW-0732">Signal</keyword>
<reference evidence="4" key="1">
    <citation type="submission" date="2020-11" db="EMBL/GenBank/DDBJ databases">
        <title>Isolation and identification of active actinomycetes.</title>
        <authorList>
            <person name="Yu B."/>
        </authorList>
    </citation>
    <scope>NUCLEOTIDE SEQUENCE</scope>
    <source>
        <strain evidence="4">NEAU-YB345</strain>
    </source>
</reference>
<dbReference type="GO" id="GO:0005509">
    <property type="term" value="F:calcium ion binding"/>
    <property type="evidence" value="ECO:0007669"/>
    <property type="project" value="InterPro"/>
</dbReference>
<protein>
    <submittedName>
        <fullName evidence="4">Exo-alpha-sialidase</fullName>
    </submittedName>
</protein>
<dbReference type="SUPFAM" id="SSF50939">
    <property type="entry name" value="Sialidases"/>
    <property type="match status" value="2"/>
</dbReference>
<proteinExistence type="predicted"/>
<dbReference type="GO" id="GO:0005975">
    <property type="term" value="P:carbohydrate metabolic process"/>
    <property type="evidence" value="ECO:0007669"/>
    <property type="project" value="UniProtKB-ARBA"/>
</dbReference>
<evidence type="ECO:0000313" key="4">
    <source>
        <dbReference type="EMBL" id="MBF9072764.1"/>
    </source>
</evidence>
<dbReference type="CDD" id="cd15482">
    <property type="entry name" value="Sialidase_non-viral"/>
    <property type="match status" value="1"/>
</dbReference>
<keyword evidence="5" id="KW-1185">Reference proteome</keyword>
<feature type="signal peptide" evidence="2">
    <location>
        <begin position="1"/>
        <end position="30"/>
    </location>
</feature>
<dbReference type="InterPro" id="IPR013783">
    <property type="entry name" value="Ig-like_fold"/>
</dbReference>
<sequence length="747" mass="74834">MSGLARKGPSLVIGALAAAVALAAPAFATADPAADPAAAHGRAAAAHAAAPTLAQVSSDPYTDAQAQHATEVEPDTFSSGSTVVSAFQVGRVSSGGASNIGWATSGDGGKTWTHGYMPGTTANTGGPYATTSDASVAYDAKDGVWMVSWLGITSGNNVDVMLSRSTDGGLTWGNPVAVSTGASYDKNWTVCDDHASSPYYGHCYTEYDDAGAGDIEHMRTSTDGGQTWGAELGPSDNPSGLGGQPVVQPSGTVIVPFSSASSNAEDAFTSSDGGASWGASVQIATVSHHTVSGLDDEAASSDIAKQTSPHDTLRESPLPSAAIDASGKVYTVWSDCTFRSGCSSNDIVMSTSTDGTSWSAPVRVPIDAVSSTADHFTPGIGIDPTSAGSTARIGLTYYYYPNANCTDTTCQLDAGYVSSTDGGTTWTAPVQLAGPMTLAWLPNTDQGRMFGDYIATSVLAGGNAVTVIPVAQAPSGSTFSMAMDAPVGGLPVGGSATGNTVTVSNPGSQTSTVGSAVSLQVSGTDSGGAALTYTAAGLPAGLSISSTGLISGTPTTAGTSTVTVTATDSTGASGSATFSWTVNSTTGGGCTKPGQLLANPGFETGTAAPWSMTSGVLNNDTVDEPAHSGNWDAWLDGYGAAHTDTVSQSVAIPSGCSAAFTFWLHVDSGRTGTTAVDTLKVQVLNSSGTVLSTLATYSNLNAGNGYTQDSFNVNSYAGQTVTLKFTGVEKAGAQTSFVLDDTALNAS</sequence>
<dbReference type="Gene3D" id="2.60.120.260">
    <property type="entry name" value="Galactose-binding domain-like"/>
    <property type="match status" value="1"/>
</dbReference>
<dbReference type="Proteomes" id="UP000657385">
    <property type="component" value="Unassembled WGS sequence"/>
</dbReference>
<dbReference type="Gene3D" id="2.120.10.10">
    <property type="match status" value="3"/>
</dbReference>
<evidence type="ECO:0000256" key="1">
    <source>
        <dbReference type="SAM" id="MobiDB-lite"/>
    </source>
</evidence>
<dbReference type="Pfam" id="PF13088">
    <property type="entry name" value="BNR_2"/>
    <property type="match status" value="1"/>
</dbReference>
<dbReference type="SUPFAM" id="SSF49313">
    <property type="entry name" value="Cadherin-like"/>
    <property type="match status" value="1"/>
</dbReference>
<dbReference type="InterPro" id="IPR011040">
    <property type="entry name" value="Sialidase"/>
</dbReference>
<dbReference type="Gene3D" id="2.60.40.10">
    <property type="entry name" value="Immunoglobulins"/>
    <property type="match status" value="1"/>
</dbReference>
<feature type="domain" description="Sialidase" evidence="3">
    <location>
        <begin position="155"/>
        <end position="376"/>
    </location>
</feature>
<feature type="chain" id="PRO_5037069801" evidence="2">
    <location>
        <begin position="31"/>
        <end position="747"/>
    </location>
</feature>
<dbReference type="AlphaFoldDB" id="A0A931B7X7"/>
<name>A0A931B7X7_9ACTN</name>
<dbReference type="EMBL" id="JADPRT010000018">
    <property type="protein sequence ID" value="MBF9072764.1"/>
    <property type="molecule type" value="Genomic_DNA"/>
</dbReference>